<dbReference type="InterPro" id="IPR037278">
    <property type="entry name" value="ARFGAP/RecO"/>
</dbReference>
<dbReference type="Pfam" id="PF11967">
    <property type="entry name" value="RecO_N"/>
    <property type="match status" value="1"/>
</dbReference>
<dbReference type="GO" id="GO:0043590">
    <property type="term" value="C:bacterial nucleoid"/>
    <property type="evidence" value="ECO:0007669"/>
    <property type="project" value="TreeGrafter"/>
</dbReference>
<evidence type="ECO:0000259" key="8">
    <source>
        <dbReference type="Pfam" id="PF11967"/>
    </source>
</evidence>
<dbReference type="EMBL" id="CP003538">
    <property type="protein sequence ID" value="AGH97757.1"/>
    <property type="molecule type" value="Genomic_DNA"/>
</dbReference>
<comment type="function">
    <text evidence="7">Involved in DNA repair and RecF pathway recombination.</text>
</comment>
<name>M4VEF3_9BACT</name>
<dbReference type="InterPro" id="IPR042242">
    <property type="entry name" value="RecO_C"/>
</dbReference>
<sequence>MESWRDHGIVLAVRAHGEGGAVVSVLTETYGRHAGYVRGAGSSRLRGILEPGNLVQAEWRSRVADQLGSFAIEPERAITGPLLGDPLKLAALTSACALCDFALPEREAHPGLFHGLLALLDTMGNDDIWAAAYVMWEIAFMRELGFGLDFSRCVAGGDSSRLAYISPKSGRAVSVDAAAPYKEKLLPLPGFLKSPGLDGAGLAGRDDVLTGLKMTAYFLEHWVFVHHTRGLPEPRLILQDRFERMGQAA</sequence>
<dbReference type="InterPro" id="IPR022572">
    <property type="entry name" value="DNA_rep/recomb_RecO_N"/>
</dbReference>
<dbReference type="HOGENOM" id="CLU_086029_0_0_5"/>
<dbReference type="Gene3D" id="2.40.50.140">
    <property type="entry name" value="Nucleic acid-binding proteins"/>
    <property type="match status" value="1"/>
</dbReference>
<dbReference type="Gene3D" id="1.20.1440.120">
    <property type="entry name" value="Recombination protein O, C-terminal domain"/>
    <property type="match status" value="1"/>
</dbReference>
<feature type="domain" description="DNA replication/recombination mediator RecO N-terminal" evidence="8">
    <location>
        <begin position="1"/>
        <end position="70"/>
    </location>
</feature>
<evidence type="ECO:0000256" key="6">
    <source>
        <dbReference type="ARBA" id="ARBA00033409"/>
    </source>
</evidence>
<evidence type="ECO:0000256" key="7">
    <source>
        <dbReference type="HAMAP-Rule" id="MF_00201"/>
    </source>
</evidence>
<evidence type="ECO:0000313" key="9">
    <source>
        <dbReference type="EMBL" id="AGH97757.1"/>
    </source>
</evidence>
<keyword evidence="4 7" id="KW-0233">DNA recombination</keyword>
<proteinExistence type="inferred from homology"/>
<dbReference type="KEGG" id="man:A11S_936"/>
<keyword evidence="5 7" id="KW-0234">DNA repair</keyword>
<dbReference type="InterPro" id="IPR003717">
    <property type="entry name" value="RecO"/>
</dbReference>
<organism evidence="9 10">
    <name type="scientific">Micavibrio aeruginosavorus EPB</name>
    <dbReference type="NCBI Taxonomy" id="349215"/>
    <lineage>
        <taxon>Bacteria</taxon>
        <taxon>Pseudomonadati</taxon>
        <taxon>Bdellovibrionota</taxon>
        <taxon>Bdellovibrionia</taxon>
        <taxon>Bdellovibrionales</taxon>
        <taxon>Pseudobdellovibrionaceae</taxon>
        <taxon>Micavibrio</taxon>
    </lineage>
</organism>
<dbReference type="Proteomes" id="UP000011932">
    <property type="component" value="Chromosome"/>
</dbReference>
<dbReference type="HAMAP" id="MF_00201">
    <property type="entry name" value="RecO"/>
    <property type="match status" value="1"/>
</dbReference>
<dbReference type="GO" id="GO:0006310">
    <property type="term" value="P:DNA recombination"/>
    <property type="evidence" value="ECO:0007669"/>
    <property type="project" value="UniProtKB-UniRule"/>
</dbReference>
<gene>
    <name evidence="7" type="primary">recO</name>
    <name evidence="9" type="ORF">A11S_936</name>
</gene>
<evidence type="ECO:0000256" key="1">
    <source>
        <dbReference type="ARBA" id="ARBA00007452"/>
    </source>
</evidence>
<dbReference type="OrthoDB" id="9804792at2"/>
<dbReference type="PANTHER" id="PTHR33991:SF1">
    <property type="entry name" value="DNA REPAIR PROTEIN RECO"/>
    <property type="match status" value="1"/>
</dbReference>
<reference evidence="9 10" key="1">
    <citation type="journal article" date="2013" name="ISME J.">
        <title>By their genes ye shall know them: genomic signatures of predatory bacteria.</title>
        <authorList>
            <person name="Pasternak Z."/>
            <person name="Pietrokovski S."/>
            <person name="Rotem O."/>
            <person name="Gophna U."/>
            <person name="Lurie-Weinberger M.N."/>
            <person name="Jurkevitch E."/>
        </authorList>
    </citation>
    <scope>NUCLEOTIDE SEQUENCE [LARGE SCALE GENOMIC DNA]</scope>
    <source>
        <strain evidence="9">EPB</strain>
    </source>
</reference>
<evidence type="ECO:0000256" key="2">
    <source>
        <dbReference type="ARBA" id="ARBA00021310"/>
    </source>
</evidence>
<dbReference type="NCBIfam" id="TIGR00613">
    <property type="entry name" value="reco"/>
    <property type="match status" value="1"/>
</dbReference>
<dbReference type="GO" id="GO:0006302">
    <property type="term" value="P:double-strand break repair"/>
    <property type="evidence" value="ECO:0007669"/>
    <property type="project" value="TreeGrafter"/>
</dbReference>
<dbReference type="SUPFAM" id="SSF50249">
    <property type="entry name" value="Nucleic acid-binding proteins"/>
    <property type="match status" value="1"/>
</dbReference>
<accession>M4VEF3</accession>
<dbReference type="Pfam" id="PF02565">
    <property type="entry name" value="RecO_C"/>
    <property type="match status" value="1"/>
</dbReference>
<dbReference type="AlphaFoldDB" id="M4VEF3"/>
<dbReference type="PANTHER" id="PTHR33991">
    <property type="entry name" value="DNA REPAIR PROTEIN RECO"/>
    <property type="match status" value="1"/>
</dbReference>
<dbReference type="PATRIC" id="fig|349215.9.peg.905"/>
<evidence type="ECO:0000313" key="10">
    <source>
        <dbReference type="Proteomes" id="UP000011932"/>
    </source>
</evidence>
<dbReference type="InterPro" id="IPR012340">
    <property type="entry name" value="NA-bd_OB-fold"/>
</dbReference>
<dbReference type="SUPFAM" id="SSF57863">
    <property type="entry name" value="ArfGap/RecO-like zinc finger"/>
    <property type="match status" value="1"/>
</dbReference>
<keyword evidence="3 7" id="KW-0227">DNA damage</keyword>
<protein>
    <recommendedName>
        <fullName evidence="2 7">DNA repair protein RecO</fullName>
    </recommendedName>
    <alternativeName>
        <fullName evidence="6 7">Recombination protein O</fullName>
    </alternativeName>
</protein>
<evidence type="ECO:0000256" key="3">
    <source>
        <dbReference type="ARBA" id="ARBA00022763"/>
    </source>
</evidence>
<evidence type="ECO:0000256" key="5">
    <source>
        <dbReference type="ARBA" id="ARBA00023204"/>
    </source>
</evidence>
<evidence type="ECO:0000256" key="4">
    <source>
        <dbReference type="ARBA" id="ARBA00023172"/>
    </source>
</evidence>
<dbReference type="RefSeq" id="WP_015467305.1">
    <property type="nucleotide sequence ID" value="NC_020812.1"/>
</dbReference>
<dbReference type="STRING" id="349215.A11S_936"/>
<comment type="similarity">
    <text evidence="1 7">Belongs to the RecO family.</text>
</comment>